<dbReference type="FunFam" id="1.20.1560.10:FF:000013">
    <property type="entry name" value="ABC transporter C family member 2"/>
    <property type="match status" value="1"/>
</dbReference>
<feature type="domain" description="ABC transmembrane type-1" evidence="12">
    <location>
        <begin position="559"/>
        <end position="781"/>
    </location>
</feature>
<dbReference type="InterPro" id="IPR003593">
    <property type="entry name" value="AAA+_ATPase"/>
</dbReference>
<evidence type="ECO:0000256" key="9">
    <source>
        <dbReference type="SAM" id="MobiDB-lite"/>
    </source>
</evidence>
<dbReference type="PANTHER" id="PTHR24223">
    <property type="entry name" value="ATP-BINDING CASSETTE SUB-FAMILY C"/>
    <property type="match status" value="1"/>
</dbReference>
<dbReference type="CDD" id="cd18604">
    <property type="entry name" value="ABC_6TM_VMR1_D2_like"/>
    <property type="match status" value="1"/>
</dbReference>
<dbReference type="InterPro" id="IPR017871">
    <property type="entry name" value="ABC_transporter-like_CS"/>
</dbReference>
<dbReference type="SUPFAM" id="SSF90123">
    <property type="entry name" value="ABC transporter transmembrane region"/>
    <property type="match status" value="2"/>
</dbReference>
<dbReference type="GO" id="GO:0005524">
    <property type="term" value="F:ATP binding"/>
    <property type="evidence" value="ECO:0007669"/>
    <property type="project" value="UniProtKB-KW"/>
</dbReference>
<dbReference type="CDD" id="cd03250">
    <property type="entry name" value="ABCC_MRP_domain1"/>
    <property type="match status" value="1"/>
</dbReference>
<evidence type="ECO:0000256" key="8">
    <source>
        <dbReference type="ARBA" id="ARBA00023136"/>
    </source>
</evidence>
<dbReference type="EMBL" id="JACCJB010000013">
    <property type="protein sequence ID" value="KAF6221739.1"/>
    <property type="molecule type" value="Genomic_DNA"/>
</dbReference>
<dbReference type="SMART" id="SM00382">
    <property type="entry name" value="AAA"/>
    <property type="match status" value="2"/>
</dbReference>
<proteinExistence type="predicted"/>
<dbReference type="InterPro" id="IPR003439">
    <property type="entry name" value="ABC_transporter-like_ATP-bd"/>
</dbReference>
<dbReference type="PROSITE" id="PS00211">
    <property type="entry name" value="ABC_TRANSPORTER_1"/>
    <property type="match status" value="2"/>
</dbReference>
<evidence type="ECO:0000259" key="11">
    <source>
        <dbReference type="PROSITE" id="PS50893"/>
    </source>
</evidence>
<evidence type="ECO:0000256" key="1">
    <source>
        <dbReference type="ARBA" id="ARBA00004141"/>
    </source>
</evidence>
<evidence type="ECO:0000256" key="6">
    <source>
        <dbReference type="ARBA" id="ARBA00022840"/>
    </source>
</evidence>
<evidence type="ECO:0000256" key="10">
    <source>
        <dbReference type="SAM" id="Phobius"/>
    </source>
</evidence>
<dbReference type="Pfam" id="PF00005">
    <property type="entry name" value="ABC_tran"/>
    <property type="match status" value="2"/>
</dbReference>
<comment type="subcellular location">
    <subcellularLocation>
        <location evidence="1">Membrane</location>
        <topology evidence="1">Multi-pass membrane protein</topology>
    </subcellularLocation>
</comment>
<dbReference type="AlphaFoldDB" id="A0A8H6CEG7"/>
<dbReference type="SUPFAM" id="SSF52540">
    <property type="entry name" value="P-loop containing nucleoside triphosphate hydrolases"/>
    <property type="match status" value="2"/>
</dbReference>
<keyword evidence="14" id="KW-1185">Reference proteome</keyword>
<dbReference type="GO" id="GO:0016887">
    <property type="term" value="F:ATP hydrolysis activity"/>
    <property type="evidence" value="ECO:0007669"/>
    <property type="project" value="InterPro"/>
</dbReference>
<dbReference type="Pfam" id="PF00664">
    <property type="entry name" value="ABC_membrane"/>
    <property type="match status" value="2"/>
</dbReference>
<evidence type="ECO:0000256" key="5">
    <source>
        <dbReference type="ARBA" id="ARBA00022741"/>
    </source>
</evidence>
<dbReference type="PROSITE" id="PS50893">
    <property type="entry name" value="ABC_TRANSPORTER_2"/>
    <property type="match status" value="2"/>
</dbReference>
<evidence type="ECO:0000256" key="2">
    <source>
        <dbReference type="ARBA" id="ARBA00022448"/>
    </source>
</evidence>
<protein>
    <submittedName>
        <fullName evidence="13">Uncharacterized protein</fullName>
    </submittedName>
</protein>
<keyword evidence="3 10" id="KW-0812">Transmembrane</keyword>
<feature type="domain" description="ABC transmembrane type-1" evidence="12">
    <location>
        <begin position="80"/>
        <end position="204"/>
    </location>
</feature>
<organism evidence="13 14">
    <name type="scientific">Letharia lupina</name>
    <dbReference type="NCBI Taxonomy" id="560253"/>
    <lineage>
        <taxon>Eukaryota</taxon>
        <taxon>Fungi</taxon>
        <taxon>Dikarya</taxon>
        <taxon>Ascomycota</taxon>
        <taxon>Pezizomycotina</taxon>
        <taxon>Lecanoromycetes</taxon>
        <taxon>OSLEUM clade</taxon>
        <taxon>Lecanoromycetidae</taxon>
        <taxon>Lecanorales</taxon>
        <taxon>Lecanorineae</taxon>
        <taxon>Parmeliaceae</taxon>
        <taxon>Letharia</taxon>
    </lineage>
</organism>
<feature type="transmembrane region" description="Helical" evidence="10">
    <location>
        <begin position="617"/>
        <end position="634"/>
    </location>
</feature>
<feature type="transmembrane region" description="Helical" evidence="10">
    <location>
        <begin position="640"/>
        <end position="658"/>
    </location>
</feature>
<name>A0A8H6CEG7_9LECA</name>
<evidence type="ECO:0000313" key="14">
    <source>
        <dbReference type="Proteomes" id="UP000593566"/>
    </source>
</evidence>
<feature type="domain" description="ABC transporter" evidence="11">
    <location>
        <begin position="233"/>
        <end position="471"/>
    </location>
</feature>
<keyword evidence="5" id="KW-0547">Nucleotide-binding</keyword>
<dbReference type="InterPro" id="IPR027417">
    <property type="entry name" value="P-loop_NTPase"/>
</dbReference>
<keyword evidence="6" id="KW-0067">ATP-binding</keyword>
<dbReference type="FunFam" id="3.40.50.300:FF:001577">
    <property type="entry name" value="ABC bile acid transporter"/>
    <property type="match status" value="1"/>
</dbReference>
<feature type="region of interest" description="Disordered" evidence="9">
    <location>
        <begin position="13"/>
        <end position="37"/>
    </location>
</feature>
<dbReference type="CDD" id="cd03244">
    <property type="entry name" value="ABCC_MRP_domain2"/>
    <property type="match status" value="1"/>
</dbReference>
<evidence type="ECO:0000313" key="13">
    <source>
        <dbReference type="EMBL" id="KAF6221739.1"/>
    </source>
</evidence>
<gene>
    <name evidence="13" type="ORF">HO133_001707</name>
</gene>
<evidence type="ECO:0000256" key="7">
    <source>
        <dbReference type="ARBA" id="ARBA00022989"/>
    </source>
</evidence>
<dbReference type="GeneID" id="59330121"/>
<keyword evidence="2" id="KW-0813">Transport</keyword>
<dbReference type="GO" id="GO:0016020">
    <property type="term" value="C:membrane"/>
    <property type="evidence" value="ECO:0007669"/>
    <property type="project" value="UniProtKB-SubCell"/>
</dbReference>
<keyword evidence="4" id="KW-0677">Repeat</keyword>
<keyword evidence="8 10" id="KW-0472">Membrane</keyword>
<dbReference type="PROSITE" id="PS50929">
    <property type="entry name" value="ABC_TM1F"/>
    <property type="match status" value="2"/>
</dbReference>
<evidence type="ECO:0000259" key="12">
    <source>
        <dbReference type="PROSITE" id="PS50929"/>
    </source>
</evidence>
<reference evidence="13 14" key="1">
    <citation type="journal article" date="2020" name="Genomics">
        <title>Complete, high-quality genomes from long-read metagenomic sequencing of two wolf lichen thalli reveals enigmatic genome architecture.</title>
        <authorList>
            <person name="McKenzie S.K."/>
            <person name="Walston R.F."/>
            <person name="Allen J.L."/>
        </authorList>
    </citation>
    <scope>NUCLEOTIDE SEQUENCE [LARGE SCALE GENOMIC DNA]</scope>
    <source>
        <strain evidence="13">WasteWater1</strain>
    </source>
</reference>
<dbReference type="GO" id="GO:0140359">
    <property type="term" value="F:ABC-type transporter activity"/>
    <property type="evidence" value="ECO:0007669"/>
    <property type="project" value="InterPro"/>
</dbReference>
<dbReference type="Proteomes" id="UP000593566">
    <property type="component" value="Unassembled WGS sequence"/>
</dbReference>
<dbReference type="Gene3D" id="1.20.1560.10">
    <property type="entry name" value="ABC transporter type 1, transmembrane domain"/>
    <property type="match status" value="2"/>
</dbReference>
<dbReference type="InterPro" id="IPR011527">
    <property type="entry name" value="ABC1_TM_dom"/>
</dbReference>
<dbReference type="Gene3D" id="3.40.50.300">
    <property type="entry name" value="P-loop containing nucleotide triphosphate hydrolases"/>
    <property type="match status" value="2"/>
</dbReference>
<dbReference type="RefSeq" id="XP_037151174.1">
    <property type="nucleotide sequence ID" value="XM_037292635.1"/>
</dbReference>
<keyword evidence="7 10" id="KW-1133">Transmembrane helix</keyword>
<dbReference type="InterPro" id="IPR036640">
    <property type="entry name" value="ABC1_TM_sf"/>
</dbReference>
<comment type="caution">
    <text evidence="13">The sequence shown here is derived from an EMBL/GenBank/DDBJ whole genome shotgun (WGS) entry which is preliminary data.</text>
</comment>
<dbReference type="GO" id="GO:0005737">
    <property type="term" value="C:cytoplasm"/>
    <property type="evidence" value="ECO:0007669"/>
    <property type="project" value="UniProtKB-ARBA"/>
</dbReference>
<evidence type="ECO:0000256" key="3">
    <source>
        <dbReference type="ARBA" id="ARBA00022692"/>
    </source>
</evidence>
<feature type="transmembrane region" description="Helical" evidence="10">
    <location>
        <begin position="505"/>
        <end position="527"/>
    </location>
</feature>
<dbReference type="PANTHER" id="PTHR24223:SF415">
    <property type="entry name" value="FI20190P1"/>
    <property type="match status" value="1"/>
</dbReference>
<sequence length="1042" mass="115325">MLYEKTLSRKVIGSLTQPREVGSPNGTNDGGPPMETKRPISQLESIWEGLYRPIKRLFSTKHERPNESRKPASMGKILNMMRILLQRERTRRTATDSKLQKVTEYVSAIRHLRWYGWQDIWQDQIMQARQQELNLRVITSLWGVLISFTNNLGSGMFPVAAFYAYTVLAGQPLRIDIAFPALQLFGMLEGSLREIPGLITVLLNARIAVGRIEDFMEEPNKDHPITQEAKPEPKLESASFAWPGTGRPVLHDISIAFPVGLTVITGKVGAGKTALLQALMGELDNLAGSVVQSKGTIGYCAQTPWLQSMNIRENILFSSLQEEVRYKQVLEACALNPDLASFKDGDRSNIGENGIGLSGGQKARVALARAVYSRANLLLLDDPFSALDYFTAQMVVRKCFGGPLLEGRTVILVTHRTELCHGIARQLVEMSEGRAHVLDEIDFTGPSMLSRIGSSESANSREGKYNTAQEAGMVPNKFIEEEHRAHGGVKAAVYWEYLKAGKIKWWAVLISILALYRLVTVGETWFLKMWGEAFERSGSESRARSSPFPTQPSPETNSFMLVIIYSAGRQMFREIMQRVSNATFRFYDVTPVGRLMNRLTSDVGTVDGNISQQFQNVAFLSITWVSSVIIIAGVTPMFLVLSLLLSLAFILIFLRFLPTSQSLRRLEMVSLSPLMSNFGALLDGLTTVRAFCAQSVFQTRVIAVTDTFQKMDHFYWSLQAWLMYRFDALSACATLLLTLLAIYTGVSAGLTAFVLIAASQFVMSTHALCRQYGQLQMDFVSVERVVELLHLEQEPAGTVDPPAWWPSYAGDIVFEDVTIRYAPHLSPSLSSISFCIPGGSTTALLGRTGSGKSTLSLALLATILPESGRILIDGIDISKVDKQALRSRVTFLAQDPILFPGSMRHNLDPLNDYSNDACEAVLDRICGTHQWRLDTEIEAGGQNLSQGQRQLIGLARAVLRRSSIVMLDEATASIDVETAIHIQHVLREELRESTVITIAHRLEAVKNADHYIVLKNGRVSAQGSTTAEMMEAGLGDLAESGG</sequence>
<evidence type="ECO:0000256" key="4">
    <source>
        <dbReference type="ARBA" id="ARBA00022737"/>
    </source>
</evidence>
<dbReference type="InterPro" id="IPR050173">
    <property type="entry name" value="ABC_transporter_C-like"/>
</dbReference>
<accession>A0A8H6CEG7</accession>
<feature type="domain" description="ABC transporter" evidence="11">
    <location>
        <begin position="812"/>
        <end position="1041"/>
    </location>
</feature>